<dbReference type="PANTHER" id="PTHR12147:SF26">
    <property type="entry name" value="PEPTIDASE M28 DOMAIN-CONTAINING PROTEIN"/>
    <property type="match status" value="1"/>
</dbReference>
<evidence type="ECO:0000313" key="5">
    <source>
        <dbReference type="EMBL" id="GFZ91614.1"/>
    </source>
</evidence>
<accession>A0A8J2TSW0</accession>
<dbReference type="Pfam" id="PF18962">
    <property type="entry name" value="Por_Secre_tail"/>
    <property type="match status" value="1"/>
</dbReference>
<dbReference type="NCBIfam" id="TIGR04183">
    <property type="entry name" value="Por_Secre_tail"/>
    <property type="match status" value="1"/>
</dbReference>
<dbReference type="EMBL" id="BMIC01000006">
    <property type="protein sequence ID" value="GFZ91614.1"/>
    <property type="molecule type" value="Genomic_DNA"/>
</dbReference>
<dbReference type="InterPro" id="IPR026444">
    <property type="entry name" value="Secre_tail"/>
</dbReference>
<keyword evidence="1 2" id="KW-0732">Signal</keyword>
<evidence type="ECO:0000259" key="4">
    <source>
        <dbReference type="Pfam" id="PF18962"/>
    </source>
</evidence>
<dbReference type="GO" id="GO:0008235">
    <property type="term" value="F:metalloexopeptidase activity"/>
    <property type="evidence" value="ECO:0007669"/>
    <property type="project" value="InterPro"/>
</dbReference>
<dbReference type="PANTHER" id="PTHR12147">
    <property type="entry name" value="METALLOPEPTIDASE M28 FAMILY MEMBER"/>
    <property type="match status" value="1"/>
</dbReference>
<comment type="caution">
    <text evidence="5">The sequence shown here is derived from an EMBL/GenBank/DDBJ whole genome shotgun (WGS) entry which is preliminary data.</text>
</comment>
<keyword evidence="6" id="KW-1185">Reference proteome</keyword>
<proteinExistence type="predicted"/>
<feature type="domain" description="Secretion system C-terminal sorting" evidence="4">
    <location>
        <begin position="312"/>
        <end position="383"/>
    </location>
</feature>
<dbReference type="GO" id="GO:0006508">
    <property type="term" value="P:proteolysis"/>
    <property type="evidence" value="ECO:0007669"/>
    <property type="project" value="InterPro"/>
</dbReference>
<dbReference type="Proteomes" id="UP000598120">
    <property type="component" value="Unassembled WGS sequence"/>
</dbReference>
<organism evidence="5 6">
    <name type="scientific">Aquaticitalea lipolytica</name>
    <dbReference type="NCBI Taxonomy" id="1247562"/>
    <lineage>
        <taxon>Bacteria</taxon>
        <taxon>Pseudomonadati</taxon>
        <taxon>Bacteroidota</taxon>
        <taxon>Flavobacteriia</taxon>
        <taxon>Flavobacteriales</taxon>
        <taxon>Flavobacteriaceae</taxon>
        <taxon>Aquaticitalea</taxon>
    </lineage>
</organism>
<dbReference type="InterPro" id="IPR007484">
    <property type="entry name" value="Peptidase_M28"/>
</dbReference>
<gene>
    <name evidence="5" type="ORF">GCM10011531_24170</name>
</gene>
<dbReference type="AlphaFoldDB" id="A0A8J2TSW0"/>
<evidence type="ECO:0000256" key="2">
    <source>
        <dbReference type="SAM" id="SignalP"/>
    </source>
</evidence>
<dbReference type="RefSeq" id="WP_188606654.1">
    <property type="nucleotide sequence ID" value="NZ_BMIC01000006.1"/>
</dbReference>
<sequence length="385" mass="42354">MQRFILFVIALVCFNTSNAQTYNTYYGDIVANVSSSNVLNDLTTFENFGIKELGTTALTNTQNWITARYQSLGYTDVVLQPFSFNGNTTNNIIVTKTGTVYPNTYLIIDAHYDTINGPGTNDNGTGTVLLLELARLLKDVDTEYSIKFIHFSGEEDGLVGSTYYVNNTVIPQNLDIKLVFNIDEVGGVNGMTNNTIVCERDQSSPASNNAASAAQTTILANCMELYSNLNTEISFAYASDYVPFENNGEIITGLFEKNESPVNHTINDNLANMDATYAYEVVKGALGAALEFSVAYDSSLSIVDEQFVSVSVFPNPANKYITVAFKNPIQTPVDFKLIDVQGKEVISKTLTEQSEKIAVDSLSRANYVAVFKIENQRLIKKVILN</sequence>
<dbReference type="SUPFAM" id="SSF53187">
    <property type="entry name" value="Zn-dependent exopeptidases"/>
    <property type="match status" value="1"/>
</dbReference>
<protein>
    <recommendedName>
        <fullName evidence="7">Leucyl aminopeptidase</fullName>
    </recommendedName>
</protein>
<feature type="signal peptide" evidence="2">
    <location>
        <begin position="1"/>
        <end position="19"/>
    </location>
</feature>
<evidence type="ECO:0000313" key="6">
    <source>
        <dbReference type="Proteomes" id="UP000598120"/>
    </source>
</evidence>
<reference evidence="5 6" key="1">
    <citation type="journal article" date="2014" name="Int. J. Syst. Evol. Microbiol.">
        <title>Complete genome sequence of Corynebacterium casei LMG S-19264T (=DSM 44701T), isolated from a smear-ripened cheese.</title>
        <authorList>
            <consortium name="US DOE Joint Genome Institute (JGI-PGF)"/>
            <person name="Walter F."/>
            <person name="Albersmeier A."/>
            <person name="Kalinowski J."/>
            <person name="Ruckert C."/>
        </authorList>
    </citation>
    <scope>NUCLEOTIDE SEQUENCE [LARGE SCALE GENOMIC DNA]</scope>
    <source>
        <strain evidence="5 6">CGMCC 1.15295</strain>
    </source>
</reference>
<feature type="chain" id="PRO_5035173862" description="Leucyl aminopeptidase" evidence="2">
    <location>
        <begin position="20"/>
        <end position="385"/>
    </location>
</feature>
<evidence type="ECO:0000259" key="3">
    <source>
        <dbReference type="Pfam" id="PF04389"/>
    </source>
</evidence>
<dbReference type="Pfam" id="PF04389">
    <property type="entry name" value="Peptidase_M28"/>
    <property type="match status" value="1"/>
</dbReference>
<feature type="domain" description="Peptidase M28" evidence="3">
    <location>
        <begin position="91"/>
        <end position="279"/>
    </location>
</feature>
<name>A0A8J2TSW0_9FLAO</name>
<dbReference type="Gene3D" id="3.40.630.10">
    <property type="entry name" value="Zn peptidases"/>
    <property type="match status" value="1"/>
</dbReference>
<evidence type="ECO:0000256" key="1">
    <source>
        <dbReference type="ARBA" id="ARBA00022729"/>
    </source>
</evidence>
<evidence type="ECO:0008006" key="7">
    <source>
        <dbReference type="Google" id="ProtNLM"/>
    </source>
</evidence>
<dbReference type="InterPro" id="IPR045175">
    <property type="entry name" value="M28_fam"/>
</dbReference>